<evidence type="ECO:0000313" key="2">
    <source>
        <dbReference type="EMBL" id="MFC5056473.1"/>
    </source>
</evidence>
<comment type="caution">
    <text evidence="2">The sequence shown here is derived from an EMBL/GenBank/DDBJ whole genome shotgun (WGS) entry which is preliminary data.</text>
</comment>
<evidence type="ECO:0000256" key="1">
    <source>
        <dbReference type="SAM" id="Phobius"/>
    </source>
</evidence>
<reference evidence="3" key="1">
    <citation type="journal article" date="2019" name="Int. J. Syst. Evol. Microbiol.">
        <title>The Global Catalogue of Microorganisms (GCM) 10K type strain sequencing project: providing services to taxonomists for standard genome sequencing and annotation.</title>
        <authorList>
            <consortium name="The Broad Institute Genomics Platform"/>
            <consortium name="The Broad Institute Genome Sequencing Center for Infectious Disease"/>
            <person name="Wu L."/>
            <person name="Ma J."/>
        </authorList>
    </citation>
    <scope>NUCLEOTIDE SEQUENCE [LARGE SCALE GENOMIC DNA]</scope>
    <source>
        <strain evidence="3">KCTC 12848</strain>
    </source>
</reference>
<feature type="transmembrane region" description="Helical" evidence="1">
    <location>
        <begin position="136"/>
        <end position="156"/>
    </location>
</feature>
<evidence type="ECO:0000313" key="3">
    <source>
        <dbReference type="Proteomes" id="UP001595833"/>
    </source>
</evidence>
<feature type="transmembrane region" description="Helical" evidence="1">
    <location>
        <begin position="64"/>
        <end position="82"/>
    </location>
</feature>
<dbReference type="InterPro" id="IPR009476">
    <property type="entry name" value="DUF1097"/>
</dbReference>
<dbReference type="EMBL" id="JBHSJB010000021">
    <property type="protein sequence ID" value="MFC5056473.1"/>
    <property type="molecule type" value="Genomic_DNA"/>
</dbReference>
<gene>
    <name evidence="2" type="ORF">ACFPFM_22270</name>
</gene>
<dbReference type="Proteomes" id="UP001595833">
    <property type="component" value="Unassembled WGS sequence"/>
</dbReference>
<keyword evidence="3" id="KW-1185">Reference proteome</keyword>
<dbReference type="RefSeq" id="WP_344043674.1">
    <property type="nucleotide sequence ID" value="NZ_BAAAKE010000049.1"/>
</dbReference>
<proteinExistence type="predicted"/>
<keyword evidence="1" id="KW-1133">Transmembrane helix</keyword>
<sequence length="170" mass="17476">MIRQRSSSTTSDRTDFVVFTAIAGVVAAVAAFGSESLSLEPWAMFVGWVAWFTRPASAVQGVHAVVCLWLGFGLAIAGHLLVGALSPALGHAALPPAVFCLAVVAVGLRGTPVVDNTLAWFLGLIAYFAAGVDEVLPGLLALLAASAIGAVAGFACQRLQRRFTTAASAH</sequence>
<keyword evidence="1" id="KW-0472">Membrane</keyword>
<accession>A0ABV9Y2H4</accession>
<organism evidence="2 3">
    <name type="scientific">Saccharothrix xinjiangensis</name>
    <dbReference type="NCBI Taxonomy" id="204798"/>
    <lineage>
        <taxon>Bacteria</taxon>
        <taxon>Bacillati</taxon>
        <taxon>Actinomycetota</taxon>
        <taxon>Actinomycetes</taxon>
        <taxon>Pseudonocardiales</taxon>
        <taxon>Pseudonocardiaceae</taxon>
        <taxon>Saccharothrix</taxon>
    </lineage>
</organism>
<keyword evidence="1" id="KW-0812">Transmembrane</keyword>
<feature type="transmembrane region" description="Helical" evidence="1">
    <location>
        <begin position="16"/>
        <end position="33"/>
    </location>
</feature>
<feature type="transmembrane region" description="Helical" evidence="1">
    <location>
        <begin position="88"/>
        <end position="106"/>
    </location>
</feature>
<name>A0ABV9Y2H4_9PSEU</name>
<protein>
    <submittedName>
        <fullName evidence="2">DUF1097 domain-containing protein</fullName>
    </submittedName>
</protein>
<dbReference type="Pfam" id="PF06496">
    <property type="entry name" value="DUF1097"/>
    <property type="match status" value="1"/>
</dbReference>